<accession>A0A7W7Y1H7</accession>
<protein>
    <submittedName>
        <fullName evidence="2">CHAD domain-containing protein</fullName>
    </submittedName>
</protein>
<proteinExistence type="predicted"/>
<dbReference type="RefSeq" id="WP_183949042.1">
    <property type="nucleotide sequence ID" value="NZ_JACHHX010000018.1"/>
</dbReference>
<dbReference type="Pfam" id="PF05235">
    <property type="entry name" value="CHAD"/>
    <property type="match status" value="1"/>
</dbReference>
<name>A0A7W7Y1H7_9GAMM</name>
<comment type="caution">
    <text evidence="2">The sequence shown here is derived from an EMBL/GenBank/DDBJ whole genome shotgun (WGS) entry which is preliminary data.</text>
</comment>
<dbReference type="Gene3D" id="1.40.20.10">
    <property type="entry name" value="CHAD domain"/>
    <property type="match status" value="1"/>
</dbReference>
<evidence type="ECO:0000259" key="1">
    <source>
        <dbReference type="PROSITE" id="PS51708"/>
    </source>
</evidence>
<evidence type="ECO:0000313" key="2">
    <source>
        <dbReference type="EMBL" id="MBB5016376.1"/>
    </source>
</evidence>
<dbReference type="InterPro" id="IPR007899">
    <property type="entry name" value="CHAD_dom"/>
</dbReference>
<dbReference type="PROSITE" id="PS51708">
    <property type="entry name" value="CHAD"/>
    <property type="match status" value="1"/>
</dbReference>
<evidence type="ECO:0000313" key="3">
    <source>
        <dbReference type="Proteomes" id="UP000519004"/>
    </source>
</evidence>
<organism evidence="2 3">
    <name type="scientific">Rehaibacterium terrae</name>
    <dbReference type="NCBI Taxonomy" id="1341696"/>
    <lineage>
        <taxon>Bacteria</taxon>
        <taxon>Pseudomonadati</taxon>
        <taxon>Pseudomonadota</taxon>
        <taxon>Gammaproteobacteria</taxon>
        <taxon>Lysobacterales</taxon>
        <taxon>Lysobacteraceae</taxon>
        <taxon>Rehaibacterium</taxon>
    </lineage>
</organism>
<dbReference type="EMBL" id="JACHHX010000018">
    <property type="protein sequence ID" value="MBB5016376.1"/>
    <property type="molecule type" value="Genomic_DNA"/>
</dbReference>
<dbReference type="SMART" id="SM00880">
    <property type="entry name" value="CHAD"/>
    <property type="match status" value="1"/>
</dbReference>
<dbReference type="InterPro" id="IPR038186">
    <property type="entry name" value="CHAD_dom_sf"/>
</dbReference>
<keyword evidence="3" id="KW-1185">Reference proteome</keyword>
<feature type="domain" description="CHAD" evidence="1">
    <location>
        <begin position="8"/>
        <end position="284"/>
    </location>
</feature>
<gene>
    <name evidence="2" type="ORF">HNQ58_002291</name>
</gene>
<reference evidence="2 3" key="1">
    <citation type="submission" date="2020-08" db="EMBL/GenBank/DDBJ databases">
        <title>Genomic Encyclopedia of Type Strains, Phase IV (KMG-IV): sequencing the most valuable type-strain genomes for metagenomic binning, comparative biology and taxonomic classification.</title>
        <authorList>
            <person name="Goeker M."/>
        </authorList>
    </citation>
    <scope>NUCLEOTIDE SEQUENCE [LARGE SCALE GENOMIC DNA]</scope>
    <source>
        <strain evidence="2 3">DSM 25897</strain>
    </source>
</reference>
<dbReference type="Proteomes" id="UP000519004">
    <property type="component" value="Unassembled WGS sequence"/>
</dbReference>
<dbReference type="AlphaFoldDB" id="A0A7W7Y1H7"/>
<sequence>MAQPADPPPPLGDALCDYAQAELRRAIDCFGWRGGRVHAGVHQGRKSLRRVRAVLALGGERLGPGMPLLDRELRRICRSLSAERDAQALVETLDHLRSRTRSEAMAAHLRRARRQAAALRAKTLRDTLAADPALGGRRARLRVLLAALPALEWRALDADAVQAGLARSRGRVGRAAARALRRGKPADWHRLRRRLRRLAQQATALRRTGHGGMIGAPPDRHLAAALGWLQDLQLLRARCSDRAPFGLAGCGPLAALVDAELDRRQARLAVRLQAILAAGQATPPTEQETA</sequence>